<dbReference type="EMBL" id="JACSRA010000028">
    <property type="protein sequence ID" value="MBD7912801.1"/>
    <property type="molecule type" value="Genomic_DNA"/>
</dbReference>
<name>A0ABR8PX95_9CLOT</name>
<dbReference type="Gene3D" id="3.40.109.10">
    <property type="entry name" value="NADH Oxidase"/>
    <property type="match status" value="1"/>
</dbReference>
<feature type="domain" description="Nitroreductase" evidence="3">
    <location>
        <begin position="7"/>
        <end position="151"/>
    </location>
</feature>
<dbReference type="InterPro" id="IPR000415">
    <property type="entry name" value="Nitroreductase-like"/>
</dbReference>
<dbReference type="CDD" id="cd02062">
    <property type="entry name" value="Nitro_FMN_reductase"/>
    <property type="match status" value="1"/>
</dbReference>
<reference evidence="4 5" key="1">
    <citation type="submission" date="2020-08" db="EMBL/GenBank/DDBJ databases">
        <title>A Genomic Blueprint of the Chicken Gut Microbiome.</title>
        <authorList>
            <person name="Gilroy R."/>
            <person name="Ravi A."/>
            <person name="Getino M."/>
            <person name="Pursley I."/>
            <person name="Horton D.L."/>
            <person name="Alikhan N.-F."/>
            <person name="Baker D."/>
            <person name="Gharbi K."/>
            <person name="Hall N."/>
            <person name="Watson M."/>
            <person name="Adriaenssens E.M."/>
            <person name="Foster-Nyarko E."/>
            <person name="Jarju S."/>
            <person name="Secka A."/>
            <person name="Antonio M."/>
            <person name="Oren A."/>
            <person name="Chaudhuri R."/>
            <person name="La Ragione R.M."/>
            <person name="Hildebrand F."/>
            <person name="Pallen M.J."/>
        </authorList>
    </citation>
    <scope>NUCLEOTIDE SEQUENCE [LARGE SCALE GENOMIC DNA]</scope>
    <source>
        <strain evidence="4 5">Sa3CVN1</strain>
    </source>
</reference>
<dbReference type="RefSeq" id="WP_143316287.1">
    <property type="nucleotide sequence ID" value="NZ_JACSRA010000028.1"/>
</dbReference>
<keyword evidence="5" id="KW-1185">Reference proteome</keyword>
<evidence type="ECO:0000313" key="4">
    <source>
        <dbReference type="EMBL" id="MBD7912801.1"/>
    </source>
</evidence>
<evidence type="ECO:0000256" key="1">
    <source>
        <dbReference type="ARBA" id="ARBA00007118"/>
    </source>
</evidence>
<comment type="caution">
    <text evidence="4">The sequence shown here is derived from an EMBL/GenBank/DDBJ whole genome shotgun (WGS) entry which is preliminary data.</text>
</comment>
<dbReference type="PANTHER" id="PTHR43673">
    <property type="entry name" value="NAD(P)H NITROREDUCTASE YDGI-RELATED"/>
    <property type="match status" value="1"/>
</dbReference>
<evidence type="ECO:0000259" key="3">
    <source>
        <dbReference type="Pfam" id="PF00881"/>
    </source>
</evidence>
<keyword evidence="2" id="KW-0560">Oxidoreductase</keyword>
<dbReference type="InterPro" id="IPR029479">
    <property type="entry name" value="Nitroreductase"/>
</dbReference>
<evidence type="ECO:0000256" key="2">
    <source>
        <dbReference type="ARBA" id="ARBA00023002"/>
    </source>
</evidence>
<dbReference type="InterPro" id="IPR023312">
    <property type="entry name" value="Put_nitroreductase_C_bac"/>
</dbReference>
<dbReference type="SUPFAM" id="SSF55469">
    <property type="entry name" value="FMN-dependent nitroreductase-like"/>
    <property type="match status" value="1"/>
</dbReference>
<dbReference type="Proteomes" id="UP000627781">
    <property type="component" value="Unassembled WGS sequence"/>
</dbReference>
<proteinExistence type="inferred from homology"/>
<evidence type="ECO:0000313" key="5">
    <source>
        <dbReference type="Proteomes" id="UP000627781"/>
    </source>
</evidence>
<organism evidence="4 5">
    <name type="scientific">Clostridium cibarium</name>
    <dbReference type="NCBI Taxonomy" id="2762247"/>
    <lineage>
        <taxon>Bacteria</taxon>
        <taxon>Bacillati</taxon>
        <taxon>Bacillota</taxon>
        <taxon>Clostridia</taxon>
        <taxon>Eubacteriales</taxon>
        <taxon>Clostridiaceae</taxon>
        <taxon>Clostridium</taxon>
    </lineage>
</organism>
<accession>A0ABR8PX95</accession>
<comment type="similarity">
    <text evidence="1">Belongs to the nitroreductase family.</text>
</comment>
<sequence>MDTIKTILSRRTVRKFKQDKIERKTLESLINGARLAPSGGNLQPLKYIIVDKEEEVKKIYENVAWAKYLGENFKQNEDERPTAFIAVLVDTDIKKNGYEIDLGAAVENILLGAYSEGIGTCWMGAINKKEISKILRIPDRFLLNTVIALGYKGEFPTTVDTEDSIIYYKGEDGELCVPKRKLEDIILEF</sequence>
<dbReference type="PANTHER" id="PTHR43673:SF10">
    <property type="entry name" value="NADH DEHYDROGENASE_NAD(P)H NITROREDUCTASE XCC3605-RELATED"/>
    <property type="match status" value="1"/>
</dbReference>
<gene>
    <name evidence="4" type="ORF">H9661_15730</name>
</gene>
<protein>
    <submittedName>
        <fullName evidence="4">Nitroreductase family protein</fullName>
    </submittedName>
</protein>
<dbReference type="Gene3D" id="2.20.180.10">
    <property type="entry name" value="putative fmn-dependent nitroreductase like domains"/>
    <property type="match status" value="1"/>
</dbReference>
<dbReference type="Pfam" id="PF00881">
    <property type="entry name" value="Nitroreductase"/>
    <property type="match status" value="1"/>
</dbReference>